<dbReference type="Proteomes" id="UP000440367">
    <property type="component" value="Unassembled WGS sequence"/>
</dbReference>
<evidence type="ECO:0000313" key="4">
    <source>
        <dbReference type="EMBL" id="KAE9121877.1"/>
    </source>
</evidence>
<evidence type="ECO:0000313" key="6">
    <source>
        <dbReference type="EMBL" id="KAE9245424.1"/>
    </source>
</evidence>
<dbReference type="PANTHER" id="PTHR44329:SF214">
    <property type="entry name" value="PROTEIN KINASE DOMAIN-CONTAINING PROTEIN"/>
    <property type="match status" value="1"/>
</dbReference>
<organism evidence="2 8">
    <name type="scientific">Phytophthora fragariae</name>
    <dbReference type="NCBI Taxonomy" id="53985"/>
    <lineage>
        <taxon>Eukaryota</taxon>
        <taxon>Sar</taxon>
        <taxon>Stramenopiles</taxon>
        <taxon>Oomycota</taxon>
        <taxon>Peronosporomycetes</taxon>
        <taxon>Peronosporales</taxon>
        <taxon>Peronosporaceae</taxon>
        <taxon>Phytophthora</taxon>
    </lineage>
</organism>
<dbReference type="InterPro" id="IPR051681">
    <property type="entry name" value="Ser/Thr_Kinases-Pseudokinases"/>
</dbReference>
<dbReference type="Gene3D" id="1.10.510.10">
    <property type="entry name" value="Transferase(Phosphotransferase) domain 1"/>
    <property type="match status" value="1"/>
</dbReference>
<evidence type="ECO:0000313" key="12">
    <source>
        <dbReference type="Proteomes" id="UP000476176"/>
    </source>
</evidence>
<dbReference type="EMBL" id="QXGA01001337">
    <property type="protein sequence ID" value="KAE9121877.1"/>
    <property type="molecule type" value="Genomic_DNA"/>
</dbReference>
<evidence type="ECO:0000313" key="10">
    <source>
        <dbReference type="Proteomes" id="UP000440732"/>
    </source>
</evidence>
<dbReference type="Proteomes" id="UP000441208">
    <property type="component" value="Unassembled WGS sequence"/>
</dbReference>
<sequence>MVSRFDHPNIVKFLGAAWSIESDLQALFEYMENGDLRAYLSACVLPRYWTPTKFQLAIDTVEALIYVHSFDPPMVHRDLKSRNVLISADMHAKLTDFGTTRYRSNDDTMTIGVGTGRWVAPEVISGSTQYDQSADIFSFGVLLTEIDTHSLPYYDAVGPSGNTLEEVAVLQMVANGQLRPTISASCPTAVRDLANLCMSQNPRDRPIAAGIAYILRTSQREMKVPELCQSPTGADTS</sequence>
<dbReference type="Proteomes" id="UP000440732">
    <property type="component" value="Unassembled WGS sequence"/>
</dbReference>
<reference evidence="8 9" key="1">
    <citation type="submission" date="2018-08" db="EMBL/GenBank/DDBJ databases">
        <title>Genomic investigation of the strawberry pathogen Phytophthora fragariae indicates pathogenicity is determined by transcriptional variation in three key races.</title>
        <authorList>
            <person name="Adams T.M."/>
            <person name="Armitage A.D."/>
            <person name="Sobczyk M.K."/>
            <person name="Bates H.J."/>
            <person name="Dunwell J.M."/>
            <person name="Nellist C.F."/>
            <person name="Harrison R.J."/>
        </authorList>
    </citation>
    <scope>NUCLEOTIDE SEQUENCE [LARGE SCALE GENOMIC DNA]</scope>
    <source>
        <strain evidence="7 9">BC-1</strain>
        <strain evidence="6 12">BC-23</strain>
        <strain evidence="4 10">NOV-5</strain>
        <strain evidence="5 11">NOV-71</strain>
        <strain evidence="2 8">NOV-9</strain>
        <strain evidence="3 13">ONT-3</strain>
    </source>
</reference>
<dbReference type="SUPFAM" id="SSF56112">
    <property type="entry name" value="Protein kinase-like (PK-like)"/>
    <property type="match status" value="1"/>
</dbReference>
<evidence type="ECO:0000313" key="5">
    <source>
        <dbReference type="EMBL" id="KAE9130133.1"/>
    </source>
</evidence>
<evidence type="ECO:0000313" key="13">
    <source>
        <dbReference type="Proteomes" id="UP000488956"/>
    </source>
</evidence>
<evidence type="ECO:0000313" key="2">
    <source>
        <dbReference type="EMBL" id="KAE8944528.1"/>
    </source>
</evidence>
<dbReference type="EMBL" id="QXFZ01000149">
    <property type="protein sequence ID" value="KAE9130133.1"/>
    <property type="molecule type" value="Genomic_DNA"/>
</dbReference>
<gene>
    <name evidence="7" type="ORF">PF002_g5876</name>
    <name evidence="6" type="ORF">PF004_g5243</name>
    <name evidence="4" type="ORF">PF006_g17791</name>
    <name evidence="5" type="ORF">PF007_g4625</name>
    <name evidence="2" type="ORF">PF009_g5799</name>
    <name evidence="3" type="ORF">PF010_g18672</name>
</gene>
<evidence type="ECO:0000259" key="1">
    <source>
        <dbReference type="PROSITE" id="PS50011"/>
    </source>
</evidence>
<accession>A0A6A3FS69</accession>
<dbReference type="InterPro" id="IPR000719">
    <property type="entry name" value="Prot_kinase_dom"/>
</dbReference>
<dbReference type="SMART" id="SM00220">
    <property type="entry name" value="S_TKc"/>
    <property type="match status" value="1"/>
</dbReference>
<evidence type="ECO:0000313" key="7">
    <source>
        <dbReference type="EMBL" id="KAE9248249.1"/>
    </source>
</evidence>
<dbReference type="InterPro" id="IPR008271">
    <property type="entry name" value="Ser/Thr_kinase_AS"/>
</dbReference>
<evidence type="ECO:0000313" key="11">
    <source>
        <dbReference type="Proteomes" id="UP000441208"/>
    </source>
</evidence>
<dbReference type="Proteomes" id="UP000488956">
    <property type="component" value="Unassembled WGS sequence"/>
</dbReference>
<dbReference type="GO" id="GO:0004674">
    <property type="term" value="F:protein serine/threonine kinase activity"/>
    <property type="evidence" value="ECO:0007669"/>
    <property type="project" value="TreeGrafter"/>
</dbReference>
<proteinExistence type="predicted"/>
<evidence type="ECO:0000313" key="8">
    <source>
        <dbReference type="Proteomes" id="UP000429523"/>
    </source>
</evidence>
<comment type="caution">
    <text evidence="2">The sequence shown here is derived from an EMBL/GenBank/DDBJ whole genome shotgun (WGS) entry which is preliminary data.</text>
</comment>
<evidence type="ECO:0000313" key="3">
    <source>
        <dbReference type="EMBL" id="KAE9090226.1"/>
    </source>
</evidence>
<dbReference type="PROSITE" id="PS50011">
    <property type="entry name" value="PROTEIN_KINASE_DOM"/>
    <property type="match status" value="1"/>
</dbReference>
<dbReference type="AlphaFoldDB" id="A0A6A3FS69"/>
<dbReference type="EMBL" id="QXGF01000200">
    <property type="protein sequence ID" value="KAE8944528.1"/>
    <property type="molecule type" value="Genomic_DNA"/>
</dbReference>
<evidence type="ECO:0000313" key="9">
    <source>
        <dbReference type="Proteomes" id="UP000440367"/>
    </source>
</evidence>
<feature type="domain" description="Protein kinase" evidence="1">
    <location>
        <begin position="1"/>
        <end position="227"/>
    </location>
</feature>
<dbReference type="EMBL" id="QXGC01000193">
    <property type="protein sequence ID" value="KAE9245424.1"/>
    <property type="molecule type" value="Genomic_DNA"/>
</dbReference>
<dbReference type="GO" id="GO:0005524">
    <property type="term" value="F:ATP binding"/>
    <property type="evidence" value="ECO:0007669"/>
    <property type="project" value="InterPro"/>
</dbReference>
<dbReference type="PRINTS" id="PR00109">
    <property type="entry name" value="TYRKINASE"/>
</dbReference>
<dbReference type="EMBL" id="QXGD01000198">
    <property type="protein sequence ID" value="KAE9248249.1"/>
    <property type="molecule type" value="Genomic_DNA"/>
</dbReference>
<dbReference type="PIRSF" id="PIRSF000654">
    <property type="entry name" value="Integrin-linked_kinase"/>
    <property type="match status" value="1"/>
</dbReference>
<protein>
    <recommendedName>
        <fullName evidence="1">Protein kinase domain-containing protein</fullName>
    </recommendedName>
</protein>
<dbReference type="Proteomes" id="UP000429523">
    <property type="component" value="Unassembled WGS sequence"/>
</dbReference>
<dbReference type="PROSITE" id="PS00108">
    <property type="entry name" value="PROTEIN_KINASE_ST"/>
    <property type="match status" value="1"/>
</dbReference>
<dbReference type="EMBL" id="QXFX01001440">
    <property type="protein sequence ID" value="KAE9090226.1"/>
    <property type="molecule type" value="Genomic_DNA"/>
</dbReference>
<dbReference type="Pfam" id="PF07714">
    <property type="entry name" value="PK_Tyr_Ser-Thr"/>
    <property type="match status" value="1"/>
</dbReference>
<dbReference type="Proteomes" id="UP000476176">
    <property type="component" value="Unassembled WGS sequence"/>
</dbReference>
<name>A0A6A3FS69_9STRA</name>
<dbReference type="InterPro" id="IPR001245">
    <property type="entry name" value="Ser-Thr/Tyr_kinase_cat_dom"/>
</dbReference>
<dbReference type="InterPro" id="IPR011009">
    <property type="entry name" value="Kinase-like_dom_sf"/>
</dbReference>
<dbReference type="PANTHER" id="PTHR44329">
    <property type="entry name" value="SERINE/THREONINE-PROTEIN KINASE TNNI3K-RELATED"/>
    <property type="match status" value="1"/>
</dbReference>